<dbReference type="Proteomes" id="UP000069771">
    <property type="component" value="Chromosome"/>
</dbReference>
<sequence length="40" mass="4751">MTACLSYHHRYPKAREKRKNPLQIQEIENLDRQRSRGAGV</sequence>
<proteinExistence type="predicted"/>
<evidence type="ECO:0000256" key="1">
    <source>
        <dbReference type="SAM" id="MobiDB-lite"/>
    </source>
</evidence>
<dbReference type="EMBL" id="CP011391">
    <property type="protein sequence ID" value="AMK54811.1"/>
    <property type="molecule type" value="Genomic_DNA"/>
</dbReference>
<name>A0A140DVY4_9FIRM</name>
<gene>
    <name evidence="2" type="ORF">AALO17_16770</name>
</gene>
<keyword evidence="3" id="KW-1185">Reference proteome</keyword>
<accession>A0A140DVY4</accession>
<evidence type="ECO:0000313" key="2">
    <source>
        <dbReference type="EMBL" id="AMK54811.1"/>
    </source>
</evidence>
<protein>
    <submittedName>
        <fullName evidence="2">Uncharacterized protein</fullName>
    </submittedName>
</protein>
<evidence type="ECO:0000313" key="3">
    <source>
        <dbReference type="Proteomes" id="UP000069771"/>
    </source>
</evidence>
<dbReference type="KEGG" id="fro:AALO17_16770"/>
<dbReference type="AlphaFoldDB" id="A0A140DVY4"/>
<reference evidence="2 3" key="1">
    <citation type="journal article" date="2016" name="Gut Pathog.">
        <title>Whole genome sequencing of "Faecalibaculum rodentium" ALO17, isolated from C57BL/6J laboratory mouse feces.</title>
        <authorList>
            <person name="Lim S."/>
            <person name="Chang D.H."/>
            <person name="Ahn S."/>
            <person name="Kim B.C."/>
        </authorList>
    </citation>
    <scope>NUCLEOTIDE SEQUENCE [LARGE SCALE GENOMIC DNA]</scope>
    <source>
        <strain evidence="2 3">Alo17</strain>
    </source>
</reference>
<feature type="compositionally biased region" description="Basic residues" evidence="1">
    <location>
        <begin position="7"/>
        <end position="20"/>
    </location>
</feature>
<organism evidence="2 3">
    <name type="scientific">Faecalibaculum rodentium</name>
    <dbReference type="NCBI Taxonomy" id="1702221"/>
    <lineage>
        <taxon>Bacteria</taxon>
        <taxon>Bacillati</taxon>
        <taxon>Bacillota</taxon>
        <taxon>Erysipelotrichia</taxon>
        <taxon>Erysipelotrichales</taxon>
        <taxon>Erysipelotrichaceae</taxon>
        <taxon>Faecalibaculum</taxon>
    </lineage>
</organism>
<feature type="region of interest" description="Disordered" evidence="1">
    <location>
        <begin position="1"/>
        <end position="40"/>
    </location>
</feature>